<comment type="caution">
    <text evidence="1">The sequence shown here is derived from an EMBL/GenBank/DDBJ whole genome shotgun (WGS) entry which is preliminary data.</text>
</comment>
<organism evidence="1 2">
    <name type="scientific">Suillus plorans</name>
    <dbReference type="NCBI Taxonomy" id="116603"/>
    <lineage>
        <taxon>Eukaryota</taxon>
        <taxon>Fungi</taxon>
        <taxon>Dikarya</taxon>
        <taxon>Basidiomycota</taxon>
        <taxon>Agaricomycotina</taxon>
        <taxon>Agaricomycetes</taxon>
        <taxon>Agaricomycetidae</taxon>
        <taxon>Boletales</taxon>
        <taxon>Suillineae</taxon>
        <taxon>Suillaceae</taxon>
        <taxon>Suillus</taxon>
    </lineage>
</organism>
<evidence type="ECO:0000313" key="1">
    <source>
        <dbReference type="EMBL" id="KAG1809993.1"/>
    </source>
</evidence>
<protein>
    <submittedName>
        <fullName evidence="1">Uncharacterized protein</fullName>
    </submittedName>
</protein>
<dbReference type="EMBL" id="JABBWE010000001">
    <property type="protein sequence ID" value="KAG1809993.1"/>
    <property type="molecule type" value="Genomic_DNA"/>
</dbReference>
<gene>
    <name evidence="1" type="ORF">HD556DRAFT_1302394</name>
</gene>
<proteinExistence type="predicted"/>
<keyword evidence="2" id="KW-1185">Reference proteome</keyword>
<dbReference type="GeneID" id="64593257"/>
<dbReference type="RefSeq" id="XP_041167658.1">
    <property type="nucleotide sequence ID" value="XM_041299493.1"/>
</dbReference>
<evidence type="ECO:0000313" key="2">
    <source>
        <dbReference type="Proteomes" id="UP000719766"/>
    </source>
</evidence>
<accession>A0A9P7E3K8</accession>
<dbReference type="Proteomes" id="UP000719766">
    <property type="component" value="Unassembled WGS sequence"/>
</dbReference>
<reference evidence="1" key="1">
    <citation type="journal article" date="2020" name="New Phytol.">
        <title>Comparative genomics reveals dynamic genome evolution in host specialist ectomycorrhizal fungi.</title>
        <authorList>
            <person name="Lofgren L.A."/>
            <person name="Nguyen N.H."/>
            <person name="Vilgalys R."/>
            <person name="Ruytinx J."/>
            <person name="Liao H.L."/>
            <person name="Branco S."/>
            <person name="Kuo A."/>
            <person name="LaButti K."/>
            <person name="Lipzen A."/>
            <person name="Andreopoulos W."/>
            <person name="Pangilinan J."/>
            <person name="Riley R."/>
            <person name="Hundley H."/>
            <person name="Na H."/>
            <person name="Barry K."/>
            <person name="Grigoriev I.V."/>
            <person name="Stajich J.E."/>
            <person name="Kennedy P.G."/>
        </authorList>
    </citation>
    <scope>NUCLEOTIDE SEQUENCE</scope>
    <source>
        <strain evidence="1">S12</strain>
    </source>
</reference>
<dbReference type="AlphaFoldDB" id="A0A9P7E3K8"/>
<name>A0A9P7E3K8_9AGAM</name>
<sequence length="123" mass="13927">MFELMLSLNSESESAHPSTLLAQHLEFLQHPAIPASHLSRHCWQLPFSFVPARNPLSFARYLPSCGTAIHLLKRFCRSDRDLNGNSGELMAKIYDRASRKQVEKYGTGVPGGPRMAKMHFKFI</sequence>